<organism evidence="1 2">
    <name type="scientific">Datura stramonium</name>
    <name type="common">Jimsonweed</name>
    <name type="synonym">Common thornapple</name>
    <dbReference type="NCBI Taxonomy" id="4076"/>
    <lineage>
        <taxon>Eukaryota</taxon>
        <taxon>Viridiplantae</taxon>
        <taxon>Streptophyta</taxon>
        <taxon>Embryophyta</taxon>
        <taxon>Tracheophyta</taxon>
        <taxon>Spermatophyta</taxon>
        <taxon>Magnoliopsida</taxon>
        <taxon>eudicotyledons</taxon>
        <taxon>Gunneridae</taxon>
        <taxon>Pentapetalae</taxon>
        <taxon>asterids</taxon>
        <taxon>lamiids</taxon>
        <taxon>Solanales</taxon>
        <taxon>Solanaceae</taxon>
        <taxon>Solanoideae</taxon>
        <taxon>Datureae</taxon>
        <taxon>Datura</taxon>
    </lineage>
</organism>
<dbReference type="Proteomes" id="UP000823775">
    <property type="component" value="Unassembled WGS sequence"/>
</dbReference>
<evidence type="ECO:0000313" key="1">
    <source>
        <dbReference type="EMBL" id="MCE2055868.1"/>
    </source>
</evidence>
<gene>
    <name evidence="1" type="ORF">HAX54_043620</name>
</gene>
<name>A0ABS8W2U8_DATST</name>
<keyword evidence="2" id="KW-1185">Reference proteome</keyword>
<proteinExistence type="predicted"/>
<protein>
    <submittedName>
        <fullName evidence="1">Uncharacterized protein</fullName>
    </submittedName>
</protein>
<evidence type="ECO:0000313" key="2">
    <source>
        <dbReference type="Proteomes" id="UP000823775"/>
    </source>
</evidence>
<accession>A0ABS8W2U8</accession>
<reference evidence="1 2" key="1">
    <citation type="journal article" date="2021" name="BMC Genomics">
        <title>Datura genome reveals duplications of psychoactive alkaloid biosynthetic genes and high mutation rate following tissue culture.</title>
        <authorList>
            <person name="Rajewski A."/>
            <person name="Carter-House D."/>
            <person name="Stajich J."/>
            <person name="Litt A."/>
        </authorList>
    </citation>
    <scope>NUCLEOTIDE SEQUENCE [LARGE SCALE GENOMIC DNA]</scope>
    <source>
        <strain evidence="1">AR-01</strain>
    </source>
</reference>
<feature type="non-terminal residue" evidence="1">
    <location>
        <position position="1"/>
    </location>
</feature>
<comment type="caution">
    <text evidence="1">The sequence shown here is derived from an EMBL/GenBank/DDBJ whole genome shotgun (WGS) entry which is preliminary data.</text>
</comment>
<sequence>VAFPLQQTRYGGCDPSWPTQQLALFLPLYWVNPPTIMTRLATAILRPLQQSPLINNSKFLHKFLSSNLSINPTSPTLSTMT</sequence>
<dbReference type="EMBL" id="JACEIK010006542">
    <property type="protein sequence ID" value="MCE2055868.1"/>
    <property type="molecule type" value="Genomic_DNA"/>
</dbReference>